<feature type="domain" description="Alpha/beta hydrolase fold-5" evidence="2">
    <location>
        <begin position="71"/>
        <end position="233"/>
    </location>
</feature>
<keyword evidence="1" id="KW-0812">Transmembrane</keyword>
<dbReference type="InterPro" id="IPR029059">
    <property type="entry name" value="AB_hydrolase_5"/>
</dbReference>
<dbReference type="Pfam" id="PF12695">
    <property type="entry name" value="Abhydrolase_5"/>
    <property type="match status" value="1"/>
</dbReference>
<keyword evidence="1" id="KW-1133">Transmembrane helix</keyword>
<dbReference type="Proteomes" id="UP000043699">
    <property type="component" value="Unassembled WGS sequence"/>
</dbReference>
<reference evidence="3 4" key="1">
    <citation type="submission" date="2014-09" db="EMBL/GenBank/DDBJ databases">
        <authorList>
            <person name="Urmite Genomes Urmite Genomes"/>
        </authorList>
    </citation>
    <scope>NUCLEOTIDE SEQUENCE [LARGE SCALE GENOMIC DNA]</scope>
    <source>
        <strain evidence="3 4">ES2</strain>
    </source>
</reference>
<sequence length="247" mass="26848">MSAGKRRAKRWAIRILIGFIALIALIIIGFVVYSQFDYGPSEVLKEQVDLEAVERDGQGIIFMPEDPNGQGLILYQGAKVEAEAYAYLGEKLSEQGYTVSIPDLPLKFGIFGVDTAEAVIGEYPEIDSWFIGGHSLGGVAAAMYAEDHQDELAGLFFLGSYPAGDFALSDLPMLSVYGEKDGLTLLADIEDNRILFSANSEFVEIPGGNHAQFGLYGEQKGDNPATISPLEQQDLVAEALLNWMDGK</sequence>
<dbReference type="OrthoDB" id="9780932at2"/>
<evidence type="ECO:0000313" key="3">
    <source>
        <dbReference type="EMBL" id="CEG24085.1"/>
    </source>
</evidence>
<keyword evidence="3" id="KW-0378">Hydrolase</keyword>
<evidence type="ECO:0000256" key="1">
    <source>
        <dbReference type="SAM" id="Phobius"/>
    </source>
</evidence>
<dbReference type="AlphaFoldDB" id="A0A098EQM5"/>
<dbReference type="Gene3D" id="3.40.50.1820">
    <property type="entry name" value="alpha/beta hydrolase"/>
    <property type="match status" value="1"/>
</dbReference>
<dbReference type="SUPFAM" id="SSF53474">
    <property type="entry name" value="alpha/beta-Hydrolases"/>
    <property type="match status" value="1"/>
</dbReference>
<organism evidence="3 4">
    <name type="scientific">Planococcus massiliensis</name>
    <dbReference type="NCBI Taxonomy" id="1499687"/>
    <lineage>
        <taxon>Bacteria</taxon>
        <taxon>Bacillati</taxon>
        <taxon>Bacillota</taxon>
        <taxon>Bacilli</taxon>
        <taxon>Bacillales</taxon>
        <taxon>Caryophanaceae</taxon>
        <taxon>Planococcus</taxon>
    </lineage>
</organism>
<evidence type="ECO:0000313" key="4">
    <source>
        <dbReference type="Proteomes" id="UP000043699"/>
    </source>
</evidence>
<dbReference type="GO" id="GO:0016787">
    <property type="term" value="F:hydrolase activity"/>
    <property type="evidence" value="ECO:0007669"/>
    <property type="project" value="UniProtKB-KW"/>
</dbReference>
<proteinExistence type="predicted"/>
<name>A0A098EQM5_9BACL</name>
<dbReference type="InterPro" id="IPR029058">
    <property type="entry name" value="AB_hydrolase_fold"/>
</dbReference>
<dbReference type="STRING" id="1499687.BN1080_03104"/>
<dbReference type="RefSeq" id="WP_052653322.1">
    <property type="nucleotide sequence ID" value="NZ_CCXS01000001.1"/>
</dbReference>
<keyword evidence="1" id="KW-0472">Membrane</keyword>
<feature type="transmembrane region" description="Helical" evidence="1">
    <location>
        <begin position="12"/>
        <end position="33"/>
    </location>
</feature>
<evidence type="ECO:0000259" key="2">
    <source>
        <dbReference type="Pfam" id="PF12695"/>
    </source>
</evidence>
<accession>A0A098EQM5</accession>
<protein>
    <submittedName>
        <fullName evidence="3">Alpha/beta hydrolase family protein</fullName>
    </submittedName>
</protein>
<dbReference type="EMBL" id="CCXS01000001">
    <property type="protein sequence ID" value="CEG24085.1"/>
    <property type="molecule type" value="Genomic_DNA"/>
</dbReference>
<gene>
    <name evidence="3" type="ORF">BN1080_03104</name>
</gene>
<keyword evidence="4" id="KW-1185">Reference proteome</keyword>